<evidence type="ECO:0000256" key="3">
    <source>
        <dbReference type="ARBA" id="ARBA00023306"/>
    </source>
</evidence>
<dbReference type="InterPro" id="IPR048258">
    <property type="entry name" value="Cyclins_cyclin-box"/>
</dbReference>
<feature type="compositionally biased region" description="Basic and acidic residues" evidence="5">
    <location>
        <begin position="144"/>
        <end position="170"/>
    </location>
</feature>
<dbReference type="EMBL" id="JAACJO010000013">
    <property type="protein sequence ID" value="KAF5351063.1"/>
    <property type="molecule type" value="Genomic_DNA"/>
</dbReference>
<reference evidence="8 9" key="1">
    <citation type="journal article" date="2020" name="ISME J.">
        <title>Uncovering the hidden diversity of litter-decomposition mechanisms in mushroom-forming fungi.</title>
        <authorList>
            <person name="Floudas D."/>
            <person name="Bentzer J."/>
            <person name="Ahren D."/>
            <person name="Johansson T."/>
            <person name="Persson P."/>
            <person name="Tunlid A."/>
        </authorList>
    </citation>
    <scope>NUCLEOTIDE SEQUENCE [LARGE SCALE GENOMIC DNA]</scope>
    <source>
        <strain evidence="8 9">CBS 146.42</strain>
    </source>
</reference>
<dbReference type="InterPro" id="IPR013763">
    <property type="entry name" value="Cyclin-like_dom"/>
</dbReference>
<feature type="region of interest" description="Disordered" evidence="5">
    <location>
        <begin position="1"/>
        <end position="243"/>
    </location>
</feature>
<dbReference type="AlphaFoldDB" id="A0A8H5D0N7"/>
<evidence type="ECO:0000256" key="1">
    <source>
        <dbReference type="ARBA" id="ARBA00022618"/>
    </source>
</evidence>
<dbReference type="Pfam" id="PF02984">
    <property type="entry name" value="Cyclin_C"/>
    <property type="match status" value="1"/>
</dbReference>
<feature type="domain" description="Cyclin-like" evidence="6">
    <location>
        <begin position="329"/>
        <end position="413"/>
    </location>
</feature>
<dbReference type="SMART" id="SM00385">
    <property type="entry name" value="CYCLIN"/>
    <property type="match status" value="2"/>
</dbReference>
<dbReference type="Pfam" id="PF00134">
    <property type="entry name" value="Cyclin_N"/>
    <property type="match status" value="1"/>
</dbReference>
<dbReference type="OrthoDB" id="5590282at2759"/>
<keyword evidence="3" id="KW-0131">Cell cycle</keyword>
<keyword evidence="1" id="KW-0132">Cell division</keyword>
<feature type="domain" description="Cyclin C-terminal" evidence="7">
    <location>
        <begin position="422"/>
        <end position="536"/>
    </location>
</feature>
<dbReference type="GO" id="GO:0051301">
    <property type="term" value="P:cell division"/>
    <property type="evidence" value="ECO:0007669"/>
    <property type="project" value="UniProtKB-KW"/>
</dbReference>
<feature type="domain" description="Cyclin-like" evidence="6">
    <location>
        <begin position="426"/>
        <end position="507"/>
    </location>
</feature>
<dbReference type="CDD" id="cd20512">
    <property type="entry name" value="CYCLIN_CLBs_yeast_rpt2"/>
    <property type="match status" value="1"/>
</dbReference>
<evidence type="ECO:0000256" key="4">
    <source>
        <dbReference type="RuleBase" id="RU000383"/>
    </source>
</evidence>
<dbReference type="Proteomes" id="UP000559027">
    <property type="component" value="Unassembled WGS sequence"/>
</dbReference>
<dbReference type="InterPro" id="IPR036915">
    <property type="entry name" value="Cyclin-like_sf"/>
</dbReference>
<dbReference type="InterPro" id="IPR039361">
    <property type="entry name" value="Cyclin"/>
</dbReference>
<evidence type="ECO:0000313" key="9">
    <source>
        <dbReference type="Proteomes" id="UP000559027"/>
    </source>
</evidence>
<evidence type="ECO:0008006" key="10">
    <source>
        <dbReference type="Google" id="ProtNLM"/>
    </source>
</evidence>
<feature type="compositionally biased region" description="Low complexity" evidence="5">
    <location>
        <begin position="36"/>
        <end position="49"/>
    </location>
</feature>
<dbReference type="FunFam" id="1.10.472.10:FF:000001">
    <property type="entry name" value="G2/mitotic-specific cyclin"/>
    <property type="match status" value="1"/>
</dbReference>
<accession>A0A8H5D0N7</accession>
<evidence type="ECO:0000256" key="5">
    <source>
        <dbReference type="SAM" id="MobiDB-lite"/>
    </source>
</evidence>
<dbReference type="InterPro" id="IPR004367">
    <property type="entry name" value="Cyclin_C-dom"/>
</dbReference>
<sequence length="583" mass="65458">MSSAIPTRRAVRVTRSTAIKDNENANARPSRIATRSKPPSGTGGAPAASGLGGVTRATAASRAKSITGGDVKADPTAVKRKREALGEVTMNNKPRTAITKGKEKENSKETFDGVVLKAKPAATRQPLRTVGTKQIAKPAASHVAQKEKEVRVAPVKRDTKAAPTKDDHAMAVDPPVIPSLVKRGSLPARDVRQPSKWLSTRESRSKLQAQAEEDDVEDHRDMKRRRTSSEPPEDPRAAEEARVQAEEAALAARISAELEAYADEVEADPEDSPWDDLDADDVDDPLMVSEYVVDIFKYLRQVELTTMPNPHYMESQKELAWKMRGILMDWLIQVHVRFRLLPETLFLCVNLIDRFLSARVVSLAKLQLVGVTCLFIASKFEEVISPSVSHFLLCADSTYTESEILQAERYVLKTLDWNLGYPNPVHYLRRVSKADGYDVKVRTLAKYLLEISCLEWRLLAAPPSLMAAASIWLSRLALGYEQWTPNLAHYSGYAESALVPTANIMLNYILKPIRHESFHKKYAGKRYYKSSIYMREWALDRWPEETQVNLAHELPRLKVEIRLEREQMERQLQAEQGAGAEER</sequence>
<comment type="similarity">
    <text evidence="4">Belongs to the cyclin family.</text>
</comment>
<dbReference type="Gene3D" id="1.10.472.10">
    <property type="entry name" value="Cyclin-like"/>
    <property type="match status" value="2"/>
</dbReference>
<keyword evidence="9" id="KW-1185">Reference proteome</keyword>
<dbReference type="InterPro" id="IPR006671">
    <property type="entry name" value="Cyclin_N"/>
</dbReference>
<evidence type="ECO:0000259" key="6">
    <source>
        <dbReference type="SMART" id="SM00385"/>
    </source>
</evidence>
<feature type="compositionally biased region" description="Basic and acidic residues" evidence="5">
    <location>
        <begin position="233"/>
        <end position="243"/>
    </location>
</feature>
<organism evidence="8 9">
    <name type="scientific">Leucocoprinus leucothites</name>
    <dbReference type="NCBI Taxonomy" id="201217"/>
    <lineage>
        <taxon>Eukaryota</taxon>
        <taxon>Fungi</taxon>
        <taxon>Dikarya</taxon>
        <taxon>Basidiomycota</taxon>
        <taxon>Agaricomycotina</taxon>
        <taxon>Agaricomycetes</taxon>
        <taxon>Agaricomycetidae</taxon>
        <taxon>Agaricales</taxon>
        <taxon>Agaricineae</taxon>
        <taxon>Agaricaceae</taxon>
        <taxon>Leucocoprinus</taxon>
    </lineage>
</organism>
<evidence type="ECO:0000256" key="2">
    <source>
        <dbReference type="ARBA" id="ARBA00023127"/>
    </source>
</evidence>
<feature type="compositionally biased region" description="Basic and acidic residues" evidence="5">
    <location>
        <begin position="189"/>
        <end position="205"/>
    </location>
</feature>
<dbReference type="CDD" id="cd20568">
    <property type="entry name" value="CYCLIN_CLBs_yeast_rpt1"/>
    <property type="match status" value="1"/>
</dbReference>
<keyword evidence="2 4" id="KW-0195">Cyclin</keyword>
<proteinExistence type="inferred from homology"/>
<dbReference type="SUPFAM" id="SSF47954">
    <property type="entry name" value="Cyclin-like"/>
    <property type="match status" value="2"/>
</dbReference>
<dbReference type="PANTHER" id="PTHR10177">
    <property type="entry name" value="CYCLINS"/>
    <property type="match status" value="1"/>
</dbReference>
<evidence type="ECO:0000259" key="7">
    <source>
        <dbReference type="SMART" id="SM01332"/>
    </source>
</evidence>
<name>A0A8H5D0N7_9AGAR</name>
<dbReference type="SMART" id="SM01332">
    <property type="entry name" value="Cyclin_C"/>
    <property type="match status" value="1"/>
</dbReference>
<protein>
    <recommendedName>
        <fullName evidence="10">Cyclin N-terminal domain-containing protein</fullName>
    </recommendedName>
</protein>
<evidence type="ECO:0000313" key="8">
    <source>
        <dbReference type="EMBL" id="KAF5351063.1"/>
    </source>
</evidence>
<dbReference type="PROSITE" id="PS00292">
    <property type="entry name" value="CYCLINS"/>
    <property type="match status" value="1"/>
</dbReference>
<gene>
    <name evidence="8" type="ORF">D9756_008431</name>
</gene>
<comment type="caution">
    <text evidence="8">The sequence shown here is derived from an EMBL/GenBank/DDBJ whole genome shotgun (WGS) entry which is preliminary data.</text>
</comment>
<feature type="compositionally biased region" description="Basic and acidic residues" evidence="5">
    <location>
        <begin position="100"/>
        <end position="111"/>
    </location>
</feature>